<gene>
    <name evidence="1" type="ORF">GCM10022233_11880</name>
</gene>
<protein>
    <submittedName>
        <fullName evidence="1">Uncharacterized protein</fullName>
    </submittedName>
</protein>
<keyword evidence="2" id="KW-1185">Reference proteome</keyword>
<evidence type="ECO:0000313" key="1">
    <source>
        <dbReference type="EMBL" id="GAA4044141.1"/>
    </source>
</evidence>
<proteinExistence type="predicted"/>
<evidence type="ECO:0000313" key="2">
    <source>
        <dbReference type="Proteomes" id="UP001499984"/>
    </source>
</evidence>
<name>A0ABP7UIJ9_9ACTN</name>
<dbReference type="EMBL" id="BAAAZY010000005">
    <property type="protein sequence ID" value="GAA4044141.1"/>
    <property type="molecule type" value="Genomic_DNA"/>
</dbReference>
<reference evidence="2" key="1">
    <citation type="journal article" date="2019" name="Int. J. Syst. Evol. Microbiol.">
        <title>The Global Catalogue of Microorganisms (GCM) 10K type strain sequencing project: providing services to taxonomists for standard genome sequencing and annotation.</title>
        <authorList>
            <consortium name="The Broad Institute Genomics Platform"/>
            <consortium name="The Broad Institute Genome Sequencing Center for Infectious Disease"/>
            <person name="Wu L."/>
            <person name="Ma J."/>
        </authorList>
    </citation>
    <scope>NUCLEOTIDE SEQUENCE [LARGE SCALE GENOMIC DNA]</scope>
    <source>
        <strain evidence="2">JCM 16925</strain>
    </source>
</reference>
<dbReference type="Proteomes" id="UP001499984">
    <property type="component" value="Unassembled WGS sequence"/>
</dbReference>
<accession>A0ABP7UIJ9</accession>
<comment type="caution">
    <text evidence="1">The sequence shown here is derived from an EMBL/GenBank/DDBJ whole genome shotgun (WGS) entry which is preliminary data.</text>
</comment>
<organism evidence="1 2">
    <name type="scientific">Streptomyces shaanxiensis</name>
    <dbReference type="NCBI Taxonomy" id="653357"/>
    <lineage>
        <taxon>Bacteria</taxon>
        <taxon>Bacillati</taxon>
        <taxon>Actinomycetota</taxon>
        <taxon>Actinomycetes</taxon>
        <taxon>Kitasatosporales</taxon>
        <taxon>Streptomycetaceae</taxon>
        <taxon>Streptomyces</taxon>
    </lineage>
</organism>
<sequence>MDPLDKLPCLLDEAAIAEARARQAAPSGPALSHDEFMAQLEATNLQGAC</sequence>